<dbReference type="RefSeq" id="WP_197312878.1">
    <property type="nucleotide sequence ID" value="NZ_JADZLT010000056.1"/>
</dbReference>
<reference evidence="2" key="1">
    <citation type="submission" date="2020-12" db="EMBL/GenBank/DDBJ databases">
        <title>Methylobrevis albus sp. nov., isolated from fresh water lack sediment.</title>
        <authorList>
            <person name="Zou Q."/>
        </authorList>
    </citation>
    <scope>NUCLEOTIDE SEQUENCE</scope>
    <source>
        <strain evidence="2">L22</strain>
    </source>
</reference>
<keyword evidence="1" id="KW-0812">Transmembrane</keyword>
<protein>
    <submittedName>
        <fullName evidence="2">Uncharacterized protein</fullName>
    </submittedName>
</protein>
<gene>
    <name evidence="2" type="ORF">I5731_18435</name>
</gene>
<feature type="transmembrane region" description="Helical" evidence="1">
    <location>
        <begin position="134"/>
        <end position="161"/>
    </location>
</feature>
<accession>A0A931I583</accession>
<comment type="caution">
    <text evidence="2">The sequence shown here is derived from an EMBL/GenBank/DDBJ whole genome shotgun (WGS) entry which is preliminary data.</text>
</comment>
<feature type="transmembrane region" description="Helical" evidence="1">
    <location>
        <begin position="85"/>
        <end position="104"/>
    </location>
</feature>
<sequence length="169" mass="18252">MYNRGMKEPSVASPPAWRIVAAFLFAPLFAALAIGWMQPMFFGMPSITERVLRSTFFYATFGAYPPAIALGVPIFLILRKRTRTSIGNCAAFGAIIAVTPWVLLDLMLENAGSSSMGGHATTIDGVRTIWGWLYFLRFLLDVAAFGALGGLAFWVIAAAGIGRSARAPE</sequence>
<evidence type="ECO:0000256" key="1">
    <source>
        <dbReference type="SAM" id="Phobius"/>
    </source>
</evidence>
<dbReference type="EMBL" id="JADZLT010000056">
    <property type="protein sequence ID" value="MBH0239804.1"/>
    <property type="molecule type" value="Genomic_DNA"/>
</dbReference>
<dbReference type="AlphaFoldDB" id="A0A931I583"/>
<dbReference type="Proteomes" id="UP000631694">
    <property type="component" value="Unassembled WGS sequence"/>
</dbReference>
<keyword evidence="1" id="KW-1133">Transmembrane helix</keyword>
<feature type="transmembrane region" description="Helical" evidence="1">
    <location>
        <begin position="16"/>
        <end position="36"/>
    </location>
</feature>
<keyword evidence="3" id="KW-1185">Reference proteome</keyword>
<name>A0A931I583_9HYPH</name>
<feature type="transmembrane region" description="Helical" evidence="1">
    <location>
        <begin position="56"/>
        <end position="78"/>
    </location>
</feature>
<keyword evidence="1" id="KW-0472">Membrane</keyword>
<evidence type="ECO:0000313" key="3">
    <source>
        <dbReference type="Proteomes" id="UP000631694"/>
    </source>
</evidence>
<organism evidence="2 3">
    <name type="scientific">Methylobrevis albus</name>
    <dbReference type="NCBI Taxonomy" id="2793297"/>
    <lineage>
        <taxon>Bacteria</taxon>
        <taxon>Pseudomonadati</taxon>
        <taxon>Pseudomonadota</taxon>
        <taxon>Alphaproteobacteria</taxon>
        <taxon>Hyphomicrobiales</taxon>
        <taxon>Pleomorphomonadaceae</taxon>
        <taxon>Methylobrevis</taxon>
    </lineage>
</organism>
<evidence type="ECO:0000313" key="2">
    <source>
        <dbReference type="EMBL" id="MBH0239804.1"/>
    </source>
</evidence>
<proteinExistence type="predicted"/>